<feature type="transmembrane region" description="Helical" evidence="10">
    <location>
        <begin position="41"/>
        <end position="61"/>
    </location>
</feature>
<dbReference type="PROSITE" id="PS50929">
    <property type="entry name" value="ABC_TM1F"/>
    <property type="match status" value="2"/>
</dbReference>
<evidence type="ECO:0000256" key="10">
    <source>
        <dbReference type="SAM" id="Phobius"/>
    </source>
</evidence>
<feature type="transmembrane region" description="Helical" evidence="10">
    <location>
        <begin position="1040"/>
        <end position="1067"/>
    </location>
</feature>
<dbReference type="FunFam" id="1.20.1560.10:FF:000013">
    <property type="entry name" value="ABC transporter C family member 2"/>
    <property type="match status" value="1"/>
</dbReference>
<feature type="transmembrane region" description="Helical" evidence="10">
    <location>
        <begin position="165"/>
        <end position="182"/>
    </location>
</feature>
<organism evidence="13 14">
    <name type="scientific">Gymnopus androsaceus JB14</name>
    <dbReference type="NCBI Taxonomy" id="1447944"/>
    <lineage>
        <taxon>Eukaryota</taxon>
        <taxon>Fungi</taxon>
        <taxon>Dikarya</taxon>
        <taxon>Basidiomycota</taxon>
        <taxon>Agaricomycotina</taxon>
        <taxon>Agaricomycetes</taxon>
        <taxon>Agaricomycetidae</taxon>
        <taxon>Agaricales</taxon>
        <taxon>Marasmiineae</taxon>
        <taxon>Omphalotaceae</taxon>
        <taxon>Gymnopus</taxon>
    </lineage>
</organism>
<feature type="compositionally biased region" description="Low complexity" evidence="9">
    <location>
        <begin position="482"/>
        <end position="494"/>
    </location>
</feature>
<feature type="compositionally biased region" description="Polar residues" evidence="9">
    <location>
        <begin position="439"/>
        <end position="457"/>
    </location>
</feature>
<dbReference type="CDD" id="cd03244">
    <property type="entry name" value="ABCC_MRP_domain2"/>
    <property type="match status" value="1"/>
</dbReference>
<feature type="transmembrane region" description="Helical" evidence="10">
    <location>
        <begin position="1087"/>
        <end position="1111"/>
    </location>
</feature>
<protein>
    <submittedName>
        <fullName evidence="13">P-loop containing nucleoside triphosphate hydrolase protein</fullName>
    </submittedName>
</protein>
<dbReference type="Pfam" id="PF00664">
    <property type="entry name" value="ABC_membrane"/>
    <property type="match status" value="2"/>
</dbReference>
<dbReference type="InterPro" id="IPR036640">
    <property type="entry name" value="ABC1_TM_sf"/>
</dbReference>
<keyword evidence="14" id="KW-1185">Reference proteome</keyword>
<dbReference type="GO" id="GO:0140359">
    <property type="term" value="F:ABC-type transporter activity"/>
    <property type="evidence" value="ECO:0007669"/>
    <property type="project" value="InterPro"/>
</dbReference>
<dbReference type="InterPro" id="IPR017871">
    <property type="entry name" value="ABC_transporter-like_CS"/>
</dbReference>
<feature type="domain" description="ABC transmembrane type-1" evidence="12">
    <location>
        <begin position="347"/>
        <end position="703"/>
    </location>
</feature>
<dbReference type="GO" id="GO:0016887">
    <property type="term" value="F:ATP hydrolysis activity"/>
    <property type="evidence" value="ECO:0007669"/>
    <property type="project" value="InterPro"/>
</dbReference>
<dbReference type="GO" id="GO:0016020">
    <property type="term" value="C:membrane"/>
    <property type="evidence" value="ECO:0007669"/>
    <property type="project" value="UniProtKB-SubCell"/>
</dbReference>
<feature type="transmembrane region" description="Helical" evidence="10">
    <location>
        <begin position="1176"/>
        <end position="1205"/>
    </location>
</feature>
<evidence type="ECO:0000313" key="13">
    <source>
        <dbReference type="EMBL" id="KAE9410658.1"/>
    </source>
</evidence>
<feature type="region of interest" description="Disordered" evidence="9">
    <location>
        <begin position="482"/>
        <end position="513"/>
    </location>
</feature>
<dbReference type="SUPFAM" id="SSF52540">
    <property type="entry name" value="P-loop containing nucleoside triphosphate hydrolases"/>
    <property type="match status" value="2"/>
</dbReference>
<keyword evidence="3 10" id="KW-0812">Transmembrane</keyword>
<feature type="region of interest" description="Disordered" evidence="9">
    <location>
        <begin position="438"/>
        <end position="464"/>
    </location>
</feature>
<feature type="transmembrane region" description="Helical" evidence="10">
    <location>
        <begin position="387"/>
        <end position="409"/>
    </location>
</feature>
<dbReference type="PROSITE" id="PS00211">
    <property type="entry name" value="ABC_TRANSPORTER_1"/>
    <property type="match status" value="1"/>
</dbReference>
<comment type="subcellular location">
    <subcellularLocation>
        <location evidence="1">Membrane</location>
        <topology evidence="1">Multi-pass membrane protein</topology>
    </subcellularLocation>
</comment>
<evidence type="ECO:0000256" key="9">
    <source>
        <dbReference type="SAM" id="MobiDB-lite"/>
    </source>
</evidence>
<evidence type="ECO:0000256" key="5">
    <source>
        <dbReference type="ARBA" id="ARBA00022741"/>
    </source>
</evidence>
<proteinExistence type="predicted"/>
<dbReference type="InterPro" id="IPR003439">
    <property type="entry name" value="ABC_transporter-like_ATP-bd"/>
</dbReference>
<keyword evidence="13" id="KW-0378">Hydrolase</keyword>
<sequence length="1618" mass="180624">MSVGWSELSLSSIYWQVTFEPSNFVGTLTSTDADAIFTSSLIYPLYVTAASILVLLFHVIGNTPPVRKLFRRPNVNVEEPPAHAQSESFVQEIKLHIREHGGAVIYAYMVARLIGALTLLGLSIVTLILDEFKRVGRQENVLTYGKWGKKHPNKKYGTRFSNREWLEAGICLTFLYASLLALMSVTAKPRWSRVVIWHLNMVLLVTLCVYLYRDIYPLATFFLDPKDLSEGTILWVKIAILTITAMVVPLAVPRRYVPVDPKKPLPKPNPEQTASIFSFITFTFLDPLVFAANRVTHLGFDKLPPLNDRDFAEHLKELSFKRLDLFSGAPKRHLFFGLMRVFRREYLALVLMILLFALAEFAAPIGLNRLLRYLEPGGKDAMVRPWVWIFWLFLGPVGATLALQAYIFIATRSLVHTQAIITQLVFEHSLRIRVKAETSDPNGTSTFSSPETLTPDSASDMHEGTIDGSDTLHSVVRTEIESSALHSSSSSVSSSKRKNQKDEQKNEDHSLKSDASNLVGRINNLVTTDLENITKGRDFLFLVLYMPVQIGLCIVFLYLLLGWSSFVGMGVIIVSLPLPGYISKWVQNVQEKRMKMTDARVQTVSESMNVLRMIKLFGWESRMDARVGEKRDEELIWIRRYQLLDVLNELHYSRANDDLYICDFTIAMKQTMQASIVFSSMTVFDMLSRQMRMVFQLINETITAKVSLDRVTDFLQNTELLDSFSEKIPESGYFVPADQVTDSQEIGFRNATFAWSSDVAGSFTPAKRKFKLKIEGELLFRKNCVNLIIGETGSGKTSLLMALLSEMHFIPSGPDSWYNLPRGAGIAYAAQESWVQNQTIRENIVFGSPFNEERYKKVIYQCGLERDITLFEAGDATEVGEKGLTLSGGQKARITLARAIYSNAKVVLLDDVLAALDVHTSKWIVNKCFTGDLMEGRTMILVTHNIAITRPIAGFVVALKEGRIESQGTVLEALSKDPVLAEEARIEQQVINKTGEEVDDQRPPEETKSDGKLIVAEEIQEGHVSWSAVKMYLTSMGGQYSWAFFLAFIFAMFVAEVFSALQTWFLGYWASQYETHDPASVNIFRYIGIYCVITLFVVVVFTIGVFIYIFGTIRASRTIHKELIASVYGTTLRWLDTTPTSRVIARCTQDIRAVDGPVATELRGVSQISAMMIIKYAAVVIITPIFFFPGVLVAVLGAACGQVYIKAQLSVKREMSNARAPVLGHFGAAITGLTSIRAYGVQEAFKVDSLRRIDKYSRAARIYFNLNRWIGVRIDILGSLLAAGLAVYLVYFRGHTASDTGFSLNMTVGFSSLIVWWVRSLNEFEVQGGSLERIQGYINIEQEPKSNVEGVPPAYWPASGELRVEGLSARYSSDGPKVLHDISFSIKSGERVGVVGRTGSGKSSLTLSLLRCIFTEGKVYYDGVATDKINLDALRTSITIIPQVPELLSGTLRQNLDPFDQYDDAVLNDALRAAGLFALQNEMDEGRITLDSPISSGGGNLSVGQRQILALARALVRGSKLLILDEATSAIDYKTDSIIQDSLRNELKGDITLITVAHRLQTIMDADKIMVLDAGRIVEFDSPQALLKIKDGKLRSLVDESNDKDVLYAMAEKAHTIS</sequence>
<dbReference type="OrthoDB" id="6500128at2759"/>
<keyword evidence="2" id="KW-0813">Transport</keyword>
<dbReference type="InterPro" id="IPR050173">
    <property type="entry name" value="ABC_transporter_C-like"/>
</dbReference>
<dbReference type="SMART" id="SM00382">
    <property type="entry name" value="AAA"/>
    <property type="match status" value="2"/>
</dbReference>
<dbReference type="Pfam" id="PF00005">
    <property type="entry name" value="ABC_tran"/>
    <property type="match status" value="2"/>
</dbReference>
<gene>
    <name evidence="13" type="ORF">BT96DRAFT_969023</name>
</gene>
<dbReference type="SUPFAM" id="SSF90123">
    <property type="entry name" value="ABC transporter transmembrane region"/>
    <property type="match status" value="2"/>
</dbReference>
<reference evidence="13" key="1">
    <citation type="journal article" date="2019" name="Environ. Microbiol.">
        <title>Fungal ecological strategies reflected in gene transcription - a case study of two litter decomposers.</title>
        <authorList>
            <person name="Barbi F."/>
            <person name="Kohler A."/>
            <person name="Barry K."/>
            <person name="Baskaran P."/>
            <person name="Daum C."/>
            <person name="Fauchery L."/>
            <person name="Ihrmark K."/>
            <person name="Kuo A."/>
            <person name="LaButti K."/>
            <person name="Lipzen A."/>
            <person name="Morin E."/>
            <person name="Grigoriev I.V."/>
            <person name="Henrissat B."/>
            <person name="Lindahl B."/>
            <person name="Martin F."/>
        </authorList>
    </citation>
    <scope>NUCLEOTIDE SEQUENCE</scope>
    <source>
        <strain evidence="13">JB14</strain>
    </source>
</reference>
<feature type="transmembrane region" description="Helical" evidence="10">
    <location>
        <begin position="194"/>
        <end position="212"/>
    </location>
</feature>
<evidence type="ECO:0000256" key="3">
    <source>
        <dbReference type="ARBA" id="ARBA00022692"/>
    </source>
</evidence>
<evidence type="ECO:0000256" key="2">
    <source>
        <dbReference type="ARBA" id="ARBA00022448"/>
    </source>
</evidence>
<feature type="transmembrane region" description="Helical" evidence="10">
    <location>
        <begin position="539"/>
        <end position="560"/>
    </location>
</feature>
<dbReference type="InterPro" id="IPR011527">
    <property type="entry name" value="ABC1_TM_dom"/>
</dbReference>
<dbReference type="PROSITE" id="PS50893">
    <property type="entry name" value="ABC_TRANSPORTER_2"/>
    <property type="match status" value="2"/>
</dbReference>
<dbReference type="CDD" id="cd03250">
    <property type="entry name" value="ABCC_MRP_domain1"/>
    <property type="match status" value="1"/>
</dbReference>
<evidence type="ECO:0000256" key="6">
    <source>
        <dbReference type="ARBA" id="ARBA00022840"/>
    </source>
</evidence>
<evidence type="ECO:0000256" key="7">
    <source>
        <dbReference type="ARBA" id="ARBA00022989"/>
    </source>
</evidence>
<feature type="domain" description="ABC transporter" evidence="11">
    <location>
        <begin position="1362"/>
        <end position="1599"/>
    </location>
</feature>
<evidence type="ECO:0000259" key="11">
    <source>
        <dbReference type="PROSITE" id="PS50893"/>
    </source>
</evidence>
<feature type="transmembrane region" description="Helical" evidence="10">
    <location>
        <begin position="1270"/>
        <end position="1290"/>
    </location>
</feature>
<feature type="transmembrane region" description="Helical" evidence="10">
    <location>
        <begin position="346"/>
        <end position="367"/>
    </location>
</feature>
<dbReference type="Gene3D" id="3.40.50.300">
    <property type="entry name" value="P-loop containing nucleotide triphosphate hydrolases"/>
    <property type="match status" value="2"/>
</dbReference>
<name>A0A6A4IP72_9AGAR</name>
<evidence type="ECO:0000256" key="1">
    <source>
        <dbReference type="ARBA" id="ARBA00004141"/>
    </source>
</evidence>
<evidence type="ECO:0000256" key="8">
    <source>
        <dbReference type="ARBA" id="ARBA00023136"/>
    </source>
</evidence>
<evidence type="ECO:0000256" key="4">
    <source>
        <dbReference type="ARBA" id="ARBA00022737"/>
    </source>
</evidence>
<evidence type="ECO:0000313" key="14">
    <source>
        <dbReference type="Proteomes" id="UP000799118"/>
    </source>
</evidence>
<keyword evidence="7 10" id="KW-1133">Transmembrane helix</keyword>
<dbReference type="FunFam" id="3.40.50.300:FF:000838">
    <property type="entry name" value="ABC multidrug transporter (Eurofung)"/>
    <property type="match status" value="1"/>
</dbReference>
<dbReference type="Gene3D" id="1.20.1560.10">
    <property type="entry name" value="ABC transporter type 1, transmembrane domain"/>
    <property type="match status" value="2"/>
</dbReference>
<keyword evidence="8 10" id="KW-0472">Membrane</keyword>
<feature type="domain" description="ABC transmembrane type-1" evidence="12">
    <location>
        <begin position="1046"/>
        <end position="1292"/>
    </location>
</feature>
<keyword evidence="5" id="KW-0547">Nucleotide-binding</keyword>
<feature type="domain" description="ABC transporter" evidence="11">
    <location>
        <begin position="746"/>
        <end position="986"/>
    </location>
</feature>
<dbReference type="GO" id="GO:0005524">
    <property type="term" value="F:ATP binding"/>
    <property type="evidence" value="ECO:0007669"/>
    <property type="project" value="UniProtKB-KW"/>
</dbReference>
<dbReference type="CDD" id="cd18596">
    <property type="entry name" value="ABC_6TM_VMR1_D1_like"/>
    <property type="match status" value="1"/>
</dbReference>
<dbReference type="PANTHER" id="PTHR24223:SF356">
    <property type="entry name" value="ATP-BINDING CASSETTE TRANSPORTER ABC4"/>
    <property type="match status" value="1"/>
</dbReference>
<feature type="compositionally biased region" description="Basic and acidic residues" evidence="9">
    <location>
        <begin position="500"/>
        <end position="512"/>
    </location>
</feature>
<keyword evidence="4" id="KW-0677">Repeat</keyword>
<evidence type="ECO:0000259" key="12">
    <source>
        <dbReference type="PROSITE" id="PS50929"/>
    </source>
</evidence>
<dbReference type="PANTHER" id="PTHR24223">
    <property type="entry name" value="ATP-BINDING CASSETTE SUB-FAMILY C"/>
    <property type="match status" value="1"/>
</dbReference>
<dbReference type="CDD" id="cd18604">
    <property type="entry name" value="ABC_6TM_VMR1_D2_like"/>
    <property type="match status" value="1"/>
</dbReference>
<keyword evidence="6" id="KW-0067">ATP-binding</keyword>
<dbReference type="EMBL" id="ML769384">
    <property type="protein sequence ID" value="KAE9410658.1"/>
    <property type="molecule type" value="Genomic_DNA"/>
</dbReference>
<feature type="transmembrane region" description="Helical" evidence="10">
    <location>
        <begin position="232"/>
        <end position="252"/>
    </location>
</feature>
<feature type="transmembrane region" description="Helical" evidence="10">
    <location>
        <begin position="103"/>
        <end position="129"/>
    </location>
</feature>
<dbReference type="InterPro" id="IPR027417">
    <property type="entry name" value="P-loop_NTPase"/>
</dbReference>
<feature type="transmembrane region" description="Helical" evidence="10">
    <location>
        <begin position="566"/>
        <end position="586"/>
    </location>
</feature>
<accession>A0A6A4IP72</accession>
<dbReference type="Proteomes" id="UP000799118">
    <property type="component" value="Unassembled WGS sequence"/>
</dbReference>
<dbReference type="InterPro" id="IPR003593">
    <property type="entry name" value="AAA+_ATPase"/>
</dbReference>